<organism evidence="1 2">
    <name type="scientific">Tanacetum coccineum</name>
    <dbReference type="NCBI Taxonomy" id="301880"/>
    <lineage>
        <taxon>Eukaryota</taxon>
        <taxon>Viridiplantae</taxon>
        <taxon>Streptophyta</taxon>
        <taxon>Embryophyta</taxon>
        <taxon>Tracheophyta</taxon>
        <taxon>Spermatophyta</taxon>
        <taxon>Magnoliopsida</taxon>
        <taxon>eudicotyledons</taxon>
        <taxon>Gunneridae</taxon>
        <taxon>Pentapetalae</taxon>
        <taxon>asterids</taxon>
        <taxon>campanulids</taxon>
        <taxon>Asterales</taxon>
        <taxon>Asteraceae</taxon>
        <taxon>Asteroideae</taxon>
        <taxon>Anthemideae</taxon>
        <taxon>Anthemidinae</taxon>
        <taxon>Tanacetum</taxon>
    </lineage>
</organism>
<evidence type="ECO:0000313" key="1">
    <source>
        <dbReference type="EMBL" id="GJT73168.1"/>
    </source>
</evidence>
<reference evidence="1" key="1">
    <citation type="journal article" date="2022" name="Int. J. Mol. Sci.">
        <title>Draft Genome of Tanacetum Coccineum: Genomic Comparison of Closely Related Tanacetum-Family Plants.</title>
        <authorList>
            <person name="Yamashiro T."/>
            <person name="Shiraishi A."/>
            <person name="Nakayama K."/>
            <person name="Satake H."/>
        </authorList>
    </citation>
    <scope>NUCLEOTIDE SEQUENCE</scope>
</reference>
<comment type="caution">
    <text evidence="1">The sequence shown here is derived from an EMBL/GenBank/DDBJ whole genome shotgun (WGS) entry which is preliminary data.</text>
</comment>
<proteinExistence type="predicted"/>
<gene>
    <name evidence="1" type="ORF">Tco_1032454</name>
</gene>
<dbReference type="Proteomes" id="UP001151760">
    <property type="component" value="Unassembled WGS sequence"/>
</dbReference>
<sequence>MSILSQISLACNSIVLKDVLSVMFENDNDIDLKLVSDMHTTLDAIGMRIRVRGELILEVEKQGYSPEVYESLKLLKDLQETDNAKARAFMRVINETEIKIIEKISLIVQFHYILQKQVFVDDAHYDMPLIYNVEGDVKFVSRVLPHKLGLKVTNLDLLGVIEDEELFGKLDDDDAVRVCLLLALEVIFMGKKLVDEVPDTLMRLVENLEDSTVNLDLTPTKSEHQSDWYKFFREYYTAYVPRSAPTRYPDLFDDYLKKLSASHKREKLDTRDLPIIRRCDTTSVEEIRVKDCVISQLNSRVYKLEAIIKVLGRLRKGVLLTSFIDNRPAENGLDYDDDLVKDYLIQEEFRVKQEEEERCRLEEFKMKEALFLSSLTTNLLSP</sequence>
<name>A0ABQ5GBW8_9ASTR</name>
<protein>
    <submittedName>
        <fullName evidence="1">Uncharacterized protein</fullName>
    </submittedName>
</protein>
<reference evidence="1" key="2">
    <citation type="submission" date="2022-01" db="EMBL/GenBank/DDBJ databases">
        <authorList>
            <person name="Yamashiro T."/>
            <person name="Shiraishi A."/>
            <person name="Satake H."/>
            <person name="Nakayama K."/>
        </authorList>
    </citation>
    <scope>NUCLEOTIDE SEQUENCE</scope>
</reference>
<accession>A0ABQ5GBW8</accession>
<dbReference type="EMBL" id="BQNB010018327">
    <property type="protein sequence ID" value="GJT73168.1"/>
    <property type="molecule type" value="Genomic_DNA"/>
</dbReference>
<keyword evidence="2" id="KW-1185">Reference proteome</keyword>
<evidence type="ECO:0000313" key="2">
    <source>
        <dbReference type="Proteomes" id="UP001151760"/>
    </source>
</evidence>